<dbReference type="SMART" id="SM00028">
    <property type="entry name" value="TPR"/>
    <property type="match status" value="9"/>
</dbReference>
<dbReference type="InterPro" id="IPR051677">
    <property type="entry name" value="AfsR-DnrI-RedD_regulator"/>
</dbReference>
<evidence type="ECO:0000256" key="2">
    <source>
        <dbReference type="ARBA" id="ARBA00023015"/>
    </source>
</evidence>
<dbReference type="InterPro" id="IPR019734">
    <property type="entry name" value="TPR_rpt"/>
</dbReference>
<dbReference type="Pfam" id="PF13181">
    <property type="entry name" value="TPR_8"/>
    <property type="match status" value="1"/>
</dbReference>
<name>A0ABV9CSS4_9ACTN</name>
<dbReference type="InterPro" id="IPR001867">
    <property type="entry name" value="OmpR/PhoB-type_DNA-bd"/>
</dbReference>
<evidence type="ECO:0000313" key="8">
    <source>
        <dbReference type="EMBL" id="MFC4535605.1"/>
    </source>
</evidence>
<keyword evidence="3 5" id="KW-0238">DNA-binding</keyword>
<feature type="domain" description="OmpR/PhoB-type" evidence="7">
    <location>
        <begin position="1"/>
        <end position="91"/>
    </location>
</feature>
<dbReference type="PROSITE" id="PS51755">
    <property type="entry name" value="OMPR_PHOB"/>
    <property type="match status" value="1"/>
</dbReference>
<dbReference type="Gene3D" id="3.40.50.300">
    <property type="entry name" value="P-loop containing nucleotide triphosphate hydrolases"/>
    <property type="match status" value="1"/>
</dbReference>
<comment type="similarity">
    <text evidence="1">Belongs to the AfsR/DnrI/RedD regulatory family.</text>
</comment>
<evidence type="ECO:0000259" key="7">
    <source>
        <dbReference type="PROSITE" id="PS51755"/>
    </source>
</evidence>
<feature type="DNA-binding region" description="OmpR/PhoB-type" evidence="5">
    <location>
        <begin position="1"/>
        <end position="91"/>
    </location>
</feature>
<evidence type="ECO:0000256" key="3">
    <source>
        <dbReference type="ARBA" id="ARBA00023125"/>
    </source>
</evidence>
<comment type="caution">
    <text evidence="8">The sequence shown here is derived from an EMBL/GenBank/DDBJ whole genome shotgun (WGS) entry which is preliminary data.</text>
</comment>
<protein>
    <submittedName>
        <fullName evidence="8">BTAD domain-containing putative transcriptional regulator</fullName>
    </submittedName>
</protein>
<proteinExistence type="inferred from homology"/>
<dbReference type="PANTHER" id="PTHR35807:SF1">
    <property type="entry name" value="TRANSCRIPTIONAL REGULATOR REDD"/>
    <property type="match status" value="1"/>
</dbReference>
<evidence type="ECO:0000256" key="1">
    <source>
        <dbReference type="ARBA" id="ARBA00005820"/>
    </source>
</evidence>
<feature type="compositionally biased region" description="Low complexity" evidence="6">
    <location>
        <begin position="251"/>
        <end position="264"/>
    </location>
</feature>
<dbReference type="SMART" id="SM01043">
    <property type="entry name" value="BTAD"/>
    <property type="match status" value="1"/>
</dbReference>
<dbReference type="InterPro" id="IPR011990">
    <property type="entry name" value="TPR-like_helical_dom_sf"/>
</dbReference>
<organism evidence="8 9">
    <name type="scientific">Sphaerisporangium dianthi</name>
    <dbReference type="NCBI Taxonomy" id="1436120"/>
    <lineage>
        <taxon>Bacteria</taxon>
        <taxon>Bacillati</taxon>
        <taxon>Actinomycetota</taxon>
        <taxon>Actinomycetes</taxon>
        <taxon>Streptosporangiales</taxon>
        <taxon>Streptosporangiaceae</taxon>
        <taxon>Sphaerisporangium</taxon>
    </lineage>
</organism>
<dbReference type="InterPro" id="IPR036388">
    <property type="entry name" value="WH-like_DNA-bd_sf"/>
</dbReference>
<evidence type="ECO:0000256" key="4">
    <source>
        <dbReference type="ARBA" id="ARBA00023163"/>
    </source>
</evidence>
<dbReference type="InterPro" id="IPR005158">
    <property type="entry name" value="BTAD"/>
</dbReference>
<keyword evidence="4" id="KW-0804">Transcription</keyword>
<dbReference type="SUPFAM" id="SSF46894">
    <property type="entry name" value="C-terminal effector domain of the bipartite response regulators"/>
    <property type="match status" value="1"/>
</dbReference>
<dbReference type="SUPFAM" id="SSF48452">
    <property type="entry name" value="TPR-like"/>
    <property type="match status" value="4"/>
</dbReference>
<accession>A0ABV9CSS4</accession>
<keyword evidence="9" id="KW-1185">Reference proteome</keyword>
<dbReference type="InterPro" id="IPR003593">
    <property type="entry name" value="AAA+_ATPase"/>
</dbReference>
<dbReference type="SMART" id="SM00862">
    <property type="entry name" value="Trans_reg_C"/>
    <property type="match status" value="1"/>
</dbReference>
<dbReference type="Pfam" id="PF03704">
    <property type="entry name" value="BTAD"/>
    <property type="match status" value="1"/>
</dbReference>
<dbReference type="Pfam" id="PF00486">
    <property type="entry name" value="Trans_reg_C"/>
    <property type="match status" value="1"/>
</dbReference>
<dbReference type="Gene3D" id="1.10.10.10">
    <property type="entry name" value="Winged helix-like DNA-binding domain superfamily/Winged helix DNA-binding domain"/>
    <property type="match status" value="1"/>
</dbReference>
<evidence type="ECO:0000256" key="5">
    <source>
        <dbReference type="PROSITE-ProRule" id="PRU01091"/>
    </source>
</evidence>
<gene>
    <name evidence="8" type="ORF">ACFO60_32980</name>
</gene>
<dbReference type="EMBL" id="JBHSFP010000033">
    <property type="protein sequence ID" value="MFC4535605.1"/>
    <property type="molecule type" value="Genomic_DNA"/>
</dbReference>
<dbReference type="RefSeq" id="WP_380848481.1">
    <property type="nucleotide sequence ID" value="NZ_JBHSFP010000033.1"/>
</dbReference>
<evidence type="ECO:0000256" key="6">
    <source>
        <dbReference type="SAM" id="MobiDB-lite"/>
    </source>
</evidence>
<dbReference type="CDD" id="cd15831">
    <property type="entry name" value="BTAD"/>
    <property type="match status" value="1"/>
</dbReference>
<keyword evidence="2" id="KW-0805">Transcription regulation</keyword>
<dbReference type="PANTHER" id="PTHR35807">
    <property type="entry name" value="TRANSCRIPTIONAL REGULATOR REDD-RELATED"/>
    <property type="match status" value="1"/>
</dbReference>
<dbReference type="SUPFAM" id="SSF52540">
    <property type="entry name" value="P-loop containing nucleoside triphosphate hydrolases"/>
    <property type="match status" value="1"/>
</dbReference>
<dbReference type="Proteomes" id="UP001596004">
    <property type="component" value="Unassembled WGS sequence"/>
</dbReference>
<dbReference type="InterPro" id="IPR027417">
    <property type="entry name" value="P-loop_NTPase"/>
</dbReference>
<dbReference type="InterPro" id="IPR016032">
    <property type="entry name" value="Sig_transdc_resp-reg_C-effctor"/>
</dbReference>
<dbReference type="Gene3D" id="1.25.40.10">
    <property type="entry name" value="Tetratricopeptide repeat domain"/>
    <property type="match status" value="3"/>
</dbReference>
<reference evidence="9" key="1">
    <citation type="journal article" date="2019" name="Int. J. Syst. Evol. Microbiol.">
        <title>The Global Catalogue of Microorganisms (GCM) 10K type strain sequencing project: providing services to taxonomists for standard genome sequencing and annotation.</title>
        <authorList>
            <consortium name="The Broad Institute Genomics Platform"/>
            <consortium name="The Broad Institute Genome Sequencing Center for Infectious Disease"/>
            <person name="Wu L."/>
            <person name="Ma J."/>
        </authorList>
    </citation>
    <scope>NUCLEOTIDE SEQUENCE [LARGE SCALE GENOMIC DNA]</scope>
    <source>
        <strain evidence="9">CGMCC 4.7132</strain>
    </source>
</reference>
<dbReference type="PRINTS" id="PR00364">
    <property type="entry name" value="DISEASERSIST"/>
</dbReference>
<evidence type="ECO:0000313" key="9">
    <source>
        <dbReference type="Proteomes" id="UP001596004"/>
    </source>
</evidence>
<dbReference type="SMART" id="SM00382">
    <property type="entry name" value="AAA"/>
    <property type="match status" value="1"/>
</dbReference>
<feature type="region of interest" description="Disordered" evidence="6">
    <location>
        <begin position="251"/>
        <end position="270"/>
    </location>
</feature>
<dbReference type="Pfam" id="PF13424">
    <property type="entry name" value="TPR_12"/>
    <property type="match status" value="2"/>
</dbReference>
<sequence>MEFLVLGPLVVTQDGRVVSTGTAYKPRLVLAVLLASGAGRVVRTDQLIGAVWGDAPPPSARRNIQLYVHRLRGALGADRIIRAPEGYGVVTGDGLDSARFRRLAAEGARALDHDDPALAARLLREGLELWRGPAFAEFAGCEPVTEEAEQLEQLRLVAHERWAEAELRLDRHRELIPALTRLVRAAPFREGLRAHLMTALSRSGRQAEALELFRQARTLFREQLGIEPGPVLQRLHEDILRGDDRPVRAAPAPVAAASPGGARTAPPPPRELPSNVAGFIGRESFLQGLDAMLADGAGANTILAITGTGGVGKTALAVRWAHHVEAGFPDGQLYLNLRGYSSTTPVRPADALSGFLRALGMPPEQVPLDTAEAAARYRSLTAGRRLLVLLDNADSAEQVRPLIPGHSGCVVLVTSRDRLTGLVAREGARRLTLDVLAPAEATALVGHLLGGERTAAEPEAVTRLIRICGHLPLALRIAAAHLLDRPHCPIARYATELSAGNPVTALTVEGDEETAVHAAFDLSYRAVPAHVRVVFRRLGLVACPDFTPAAAAVLAGISEQDAASALDRLAGIHLVEQHKRGRFTLHDLLRRYAGDLSCAEDGAQERADAAGRLLTWYLSMIESAAGTLYPDILRLPAPPGLLAREVEAGPAPAAMAWLDAERHNVNAVIRHALRHGFRPLAWLMADRSRGYHNLTRHMADWLAVARMALVAARAEGDRRAMASAYLNLAHVNYCLARYERSITYLDKAITLCAETGWAEGEASALTNLSTTLMFVGRPDEATRHLHSALRLHDRLGSRQNRAKILNNLANACRQAGRLGEGLSWAAQALALIREDPAPRAEAVAIATLGELHHQLSDLTASAEHLTVALARHRQLGDRYLEANSLAWLALVHRDAGRHEHAREVAQAALDLAADIGDRFTEVQAMNTLASLRVRAGDFADGLRLHQAALAVAEEINTHYPAAEALVGSSTAHHRAGEHRAAVDDAERALKLAGTSRFLVVEGQAFTALARAYHGMGHAAEAQRYGGHALRRHRGTGHRLGEADTLSLLARIARDGGDVAAARRHERLAAELYAAIGAPLPQDATG</sequence>